<dbReference type="InterPro" id="IPR036388">
    <property type="entry name" value="WH-like_DNA-bd_sf"/>
</dbReference>
<reference evidence="2 3" key="1">
    <citation type="submission" date="2007-03" db="EMBL/GenBank/DDBJ databases">
        <title>Complete sequence of plasmid pMMC501 of Methanococcus maripaludis C5.</title>
        <authorList>
            <consortium name="US DOE Joint Genome Institute"/>
            <person name="Copeland A."/>
            <person name="Lucas S."/>
            <person name="Lapidus A."/>
            <person name="Barry K."/>
            <person name="Glavina del Rio T."/>
            <person name="Dalin E."/>
            <person name="Tice H."/>
            <person name="Pitluck S."/>
            <person name="Chertkov O."/>
            <person name="Brettin T."/>
            <person name="Bruce D."/>
            <person name="Han C."/>
            <person name="Detter J.C."/>
            <person name="Schmutz J."/>
            <person name="Larimer F."/>
            <person name="Land M."/>
            <person name="Hauser L."/>
            <person name="Kyrpides N."/>
            <person name="Mikhailova N."/>
            <person name="Sieprawska-Lupa M."/>
            <person name="Whitman W.B."/>
            <person name="Richardson P."/>
        </authorList>
    </citation>
    <scope>NUCLEOTIDE SEQUENCE [LARGE SCALE GENOMIC DNA]</scope>
    <source>
        <strain evidence="3">C5 / ATCC BAA-1333</strain>
        <plasmid evidence="3">Plasmid pMMC501</plasmid>
    </source>
</reference>
<dbReference type="EMBL" id="CP000610">
    <property type="protein sequence ID" value="ABO36139.1"/>
    <property type="molecule type" value="Genomic_DNA"/>
</dbReference>
<dbReference type="Gene3D" id="1.10.10.10">
    <property type="entry name" value="Winged helix-like DNA-binding domain superfamily/Winged helix DNA-binding domain"/>
    <property type="match status" value="1"/>
</dbReference>
<name>A4G105_METM5</name>
<protein>
    <submittedName>
        <fullName evidence="2">Putative purine NTPase</fullName>
    </submittedName>
</protein>
<dbReference type="Proteomes" id="UP000000253">
    <property type="component" value="Plasmid pMMC501"/>
</dbReference>
<evidence type="ECO:0000313" key="3">
    <source>
        <dbReference type="Proteomes" id="UP000000253"/>
    </source>
</evidence>
<dbReference type="HOGENOM" id="CLU_1222537_0_0_2"/>
<proteinExistence type="predicted"/>
<accession>A4G105</accession>
<gene>
    <name evidence="2" type="ordered locus">MmarC5_1848</name>
</gene>
<dbReference type="InterPro" id="IPR011991">
    <property type="entry name" value="ArsR-like_HTH"/>
</dbReference>
<evidence type="ECO:0000256" key="1">
    <source>
        <dbReference type="SAM" id="Coils"/>
    </source>
</evidence>
<keyword evidence="1" id="KW-0175">Coiled coil</keyword>
<dbReference type="KEGG" id="mmq:MmarC5_1848"/>
<keyword evidence="2" id="KW-0614">Plasmid</keyword>
<dbReference type="AlphaFoldDB" id="A4G105"/>
<sequence length="238" mass="28334">MGSILSKIKKTIENKEGKEKKTIIEGDKTAELTRINNKLDNIDKIVNEHLNDFELLGKAIDEYLLSIKKELKDNINADSKKKIEQINKIQNTLKELENRFNDFEKAVQEVKTIRERDKKNWKILNEWLHNVEDRLKTLEQEKKNNKRRYNEINNKFAGIEKYINTERYKKTIKKETNRENVLYLLKNGLNQPTEIKKEFKGGTKALYETLKRLEKSGEITRRKEGKKVYYEIKKGYNL</sequence>
<geneLocation type="plasmid" evidence="2 3">
    <name>pMMC501</name>
</geneLocation>
<feature type="coiled-coil region" evidence="1">
    <location>
        <begin position="79"/>
        <end position="155"/>
    </location>
</feature>
<dbReference type="CDD" id="cd00090">
    <property type="entry name" value="HTH_ARSR"/>
    <property type="match status" value="1"/>
</dbReference>
<evidence type="ECO:0000313" key="2">
    <source>
        <dbReference type="EMBL" id="ABO36139.1"/>
    </source>
</evidence>
<dbReference type="eggNOG" id="arCOG02611">
    <property type="taxonomic scope" value="Archaea"/>
</dbReference>
<dbReference type="InterPro" id="IPR036390">
    <property type="entry name" value="WH_DNA-bd_sf"/>
</dbReference>
<dbReference type="SUPFAM" id="SSF46785">
    <property type="entry name" value="Winged helix' DNA-binding domain"/>
    <property type="match status" value="1"/>
</dbReference>
<organism evidence="2 3">
    <name type="scientific">Methanococcus maripaludis (strain C5 / ATCC BAA-1333)</name>
    <dbReference type="NCBI Taxonomy" id="402880"/>
    <lineage>
        <taxon>Archaea</taxon>
        <taxon>Methanobacteriati</taxon>
        <taxon>Methanobacteriota</taxon>
        <taxon>Methanomada group</taxon>
        <taxon>Methanococci</taxon>
        <taxon>Methanococcales</taxon>
        <taxon>Methanococcaceae</taxon>
        <taxon>Methanococcus</taxon>
    </lineage>
</organism>